<proteinExistence type="predicted"/>
<protein>
    <recommendedName>
        <fullName evidence="5">Lipoprotein</fullName>
    </recommendedName>
</protein>
<dbReference type="RefSeq" id="WP_002616165.1">
    <property type="nucleotide sequence ID" value="NC_014623.1"/>
</dbReference>
<name>Q08W70_STIAD</name>
<evidence type="ECO:0000313" key="4">
    <source>
        <dbReference type="Proteomes" id="UP000032702"/>
    </source>
</evidence>
<dbReference type="EMBL" id="AAMD01000105">
    <property type="protein sequence ID" value="EAU64736.1"/>
    <property type="molecule type" value="Genomic_DNA"/>
</dbReference>
<dbReference type="Proteomes" id="UP000001351">
    <property type="component" value="Chromosome"/>
</dbReference>
<dbReference type="HOGENOM" id="CLU_2525960_0_0_7"/>
<reference evidence="2 4" key="1">
    <citation type="submission" date="2006-04" db="EMBL/GenBank/DDBJ databases">
        <authorList>
            <person name="Nierman W.C."/>
        </authorList>
    </citation>
    <scope>NUCLEOTIDE SEQUENCE [LARGE SCALE GENOMIC DNA]</scope>
    <source>
        <strain evidence="2 4">DW4/3-1</strain>
    </source>
</reference>
<dbReference type="PROSITE" id="PS51257">
    <property type="entry name" value="PROKAR_LIPOPROTEIN"/>
    <property type="match status" value="1"/>
</dbReference>
<dbReference type="AlphaFoldDB" id="Q08W70"/>
<evidence type="ECO:0000313" key="1">
    <source>
        <dbReference type="EMBL" id="ADO71768.1"/>
    </source>
</evidence>
<reference evidence="1 3" key="2">
    <citation type="journal article" date="2011" name="Mol. Biol. Evol.">
        <title>Comparative genomic analysis of fruiting body formation in Myxococcales.</title>
        <authorList>
            <person name="Huntley S."/>
            <person name="Hamann N."/>
            <person name="Wegener-Feldbrugge S."/>
            <person name="Treuner-Lange A."/>
            <person name="Kube M."/>
            <person name="Reinhardt R."/>
            <person name="Klages S."/>
            <person name="Muller R."/>
            <person name="Ronning C.M."/>
            <person name="Nierman W.C."/>
            <person name="Sogaard-Andersen L."/>
        </authorList>
    </citation>
    <scope>NUCLEOTIDE SEQUENCE [LARGE SCALE GENOMIC DNA]</scope>
    <source>
        <strain evidence="1 3">DW4/3-1</strain>
    </source>
</reference>
<evidence type="ECO:0000313" key="2">
    <source>
        <dbReference type="EMBL" id="EAU64736.1"/>
    </source>
</evidence>
<evidence type="ECO:0000313" key="3">
    <source>
        <dbReference type="Proteomes" id="UP000001351"/>
    </source>
</evidence>
<sequence>MRVKGFIGSVLLVAGLLTGCGGSEVVAQDVSGQPPEEAVSAQALPPCQQACVNGYQTCRKYNLAPIEECLAERDACFELCLSEQ</sequence>
<keyword evidence="3" id="KW-1185">Reference proteome</keyword>
<dbReference type="OrthoDB" id="5518292at2"/>
<gene>
    <name evidence="1" type="ordered locus">STAUR_3980</name>
    <name evidence="2" type="ORF">STIAU_2619</name>
</gene>
<dbReference type="STRING" id="378806.STAUR_3980"/>
<dbReference type="Proteomes" id="UP000032702">
    <property type="component" value="Unassembled WGS sequence"/>
</dbReference>
<accession>Q08W70</accession>
<dbReference type="KEGG" id="sur:STAUR_3980"/>
<dbReference type="EMBL" id="CP002271">
    <property type="protein sequence ID" value="ADO71768.1"/>
    <property type="molecule type" value="Genomic_DNA"/>
</dbReference>
<organism evidence="2 4">
    <name type="scientific">Stigmatella aurantiaca (strain DW4/3-1)</name>
    <dbReference type="NCBI Taxonomy" id="378806"/>
    <lineage>
        <taxon>Bacteria</taxon>
        <taxon>Pseudomonadati</taxon>
        <taxon>Myxococcota</taxon>
        <taxon>Myxococcia</taxon>
        <taxon>Myxococcales</taxon>
        <taxon>Cystobacterineae</taxon>
        <taxon>Archangiaceae</taxon>
        <taxon>Stigmatella</taxon>
    </lineage>
</organism>
<evidence type="ECO:0008006" key="5">
    <source>
        <dbReference type="Google" id="ProtNLM"/>
    </source>
</evidence>